<name>A0A848L6D5_9BACT</name>
<dbReference type="Proteomes" id="UP000518300">
    <property type="component" value="Unassembled WGS sequence"/>
</dbReference>
<evidence type="ECO:0000313" key="3">
    <source>
        <dbReference type="Proteomes" id="UP000518300"/>
    </source>
</evidence>
<protein>
    <recommendedName>
        <fullName evidence="4">Lipoprotein</fullName>
    </recommendedName>
</protein>
<comment type="caution">
    <text evidence="2">The sequence shown here is derived from an EMBL/GenBank/DDBJ whole genome shotgun (WGS) entry which is preliminary data.</text>
</comment>
<dbReference type="SUPFAM" id="SSF159245">
    <property type="entry name" value="AttH-like"/>
    <property type="match status" value="1"/>
</dbReference>
<sequence>MPHEARPQSLMMVVALIATLAWSGIASAAAPLEPTPAPNDNYGESFTFIGDLEDGTFVLVQLSVTNLGPGSRHGICRASVLKPGQKAWTPQKKVGEREWRYDAMTGTLQVGACSARSAGGFTRVEAPLDNGRVALEYAAPVAPQSPEGSEVEVGNARYRHEVTLAFSPLRATVQLPKGTEATYSGGGYADHTRSTIAPAKLAKRWVRFRALRGDERLVLLAREGQDGEFGPVYTWEEGATPRPLEYFTLNREGAKERSAWKVELHSGGGAAAVLRSTSLIQRSAPVEELGVLGGLVRPVVGSPVTYLHRAVLERAGKEPVAGLMEVTLEGDQ</sequence>
<proteinExistence type="predicted"/>
<organism evidence="2 3">
    <name type="scientific">Pyxidicoccus fallax</name>
    <dbReference type="NCBI Taxonomy" id="394095"/>
    <lineage>
        <taxon>Bacteria</taxon>
        <taxon>Pseudomonadati</taxon>
        <taxon>Myxococcota</taxon>
        <taxon>Myxococcia</taxon>
        <taxon>Myxococcales</taxon>
        <taxon>Cystobacterineae</taxon>
        <taxon>Myxococcaceae</taxon>
        <taxon>Pyxidicoccus</taxon>
    </lineage>
</organism>
<dbReference type="AlphaFoldDB" id="A0A848L6D5"/>
<dbReference type="EMBL" id="JABBJJ010000020">
    <property type="protein sequence ID" value="NMO14520.1"/>
    <property type="molecule type" value="Genomic_DNA"/>
</dbReference>
<evidence type="ECO:0000313" key="2">
    <source>
        <dbReference type="EMBL" id="NMO14520.1"/>
    </source>
</evidence>
<evidence type="ECO:0000256" key="1">
    <source>
        <dbReference type="SAM" id="SignalP"/>
    </source>
</evidence>
<reference evidence="2 3" key="1">
    <citation type="submission" date="2020-04" db="EMBL/GenBank/DDBJ databases">
        <title>Draft genome of Pyxidicoccus fallax type strain.</title>
        <authorList>
            <person name="Whitworth D.E."/>
        </authorList>
    </citation>
    <scope>NUCLEOTIDE SEQUENCE [LARGE SCALE GENOMIC DNA]</scope>
    <source>
        <strain evidence="2 3">DSM 14698</strain>
    </source>
</reference>
<gene>
    <name evidence="2" type="ORF">HG543_06555</name>
</gene>
<accession>A0A848L6D5</accession>
<feature type="chain" id="PRO_5032862686" description="Lipoprotein" evidence="1">
    <location>
        <begin position="29"/>
        <end position="332"/>
    </location>
</feature>
<evidence type="ECO:0008006" key="4">
    <source>
        <dbReference type="Google" id="ProtNLM"/>
    </source>
</evidence>
<dbReference type="RefSeq" id="WP_169343816.1">
    <property type="nucleotide sequence ID" value="NZ_JABBJJ010000020.1"/>
</dbReference>
<keyword evidence="3" id="KW-1185">Reference proteome</keyword>
<keyword evidence="1" id="KW-0732">Signal</keyword>
<feature type="signal peptide" evidence="1">
    <location>
        <begin position="1"/>
        <end position="28"/>
    </location>
</feature>